<proteinExistence type="predicted"/>
<dbReference type="AlphaFoldDB" id="A0A0G0LDD9"/>
<name>A0A0G0LDD9_9BACT</name>
<protein>
    <submittedName>
        <fullName evidence="1">Uncharacterized protein</fullName>
    </submittedName>
</protein>
<evidence type="ECO:0000313" key="2">
    <source>
        <dbReference type="Proteomes" id="UP000033841"/>
    </source>
</evidence>
<evidence type="ECO:0000313" key="1">
    <source>
        <dbReference type="EMBL" id="KKQ89918.1"/>
    </source>
</evidence>
<sequence length="173" mass="20359">METKNICVTFAGPVGSSKSQISNYLSTLFNLPILENDVIRNEVKTDLGYFNEEVYTQRRDERLKDIFNKKISFIYDASIDRYWGTYLSRVKESGYKFFIISLDVSQSFLDKLQLLGGDRKIADLKRTFKDHALFVKAYGNLINMSIDDENFKDRLEICRQELEKWLIELKLRK</sequence>
<dbReference type="Gene3D" id="3.40.50.300">
    <property type="entry name" value="P-loop containing nucleotide triphosphate hydrolases"/>
    <property type="match status" value="1"/>
</dbReference>
<organism evidence="1 2">
    <name type="scientific">Candidatus Shapirobacteria bacterium GW2011_GWE1_38_92</name>
    <dbReference type="NCBI Taxonomy" id="1618489"/>
    <lineage>
        <taxon>Bacteria</taxon>
        <taxon>Candidatus Shapironibacteriota</taxon>
    </lineage>
</organism>
<dbReference type="Proteomes" id="UP000033841">
    <property type="component" value="Unassembled WGS sequence"/>
</dbReference>
<comment type="caution">
    <text evidence="1">The sequence shown here is derived from an EMBL/GenBank/DDBJ whole genome shotgun (WGS) entry which is preliminary data.</text>
</comment>
<dbReference type="EMBL" id="LBVR01000049">
    <property type="protein sequence ID" value="KKQ89918.1"/>
    <property type="molecule type" value="Genomic_DNA"/>
</dbReference>
<dbReference type="InterPro" id="IPR027417">
    <property type="entry name" value="P-loop_NTPase"/>
</dbReference>
<dbReference type="SUPFAM" id="SSF52540">
    <property type="entry name" value="P-loop containing nucleoside triphosphate hydrolases"/>
    <property type="match status" value="1"/>
</dbReference>
<accession>A0A0G0LDD9</accession>
<gene>
    <name evidence="1" type="ORF">UT14_C0049G0006</name>
</gene>
<reference evidence="1 2" key="1">
    <citation type="journal article" date="2015" name="Nature">
        <title>rRNA introns, odd ribosomes, and small enigmatic genomes across a large radiation of phyla.</title>
        <authorList>
            <person name="Brown C.T."/>
            <person name="Hug L.A."/>
            <person name="Thomas B.C."/>
            <person name="Sharon I."/>
            <person name="Castelle C.J."/>
            <person name="Singh A."/>
            <person name="Wilkins M.J."/>
            <person name="Williams K.H."/>
            <person name="Banfield J.F."/>
        </authorList>
    </citation>
    <scope>NUCLEOTIDE SEQUENCE [LARGE SCALE GENOMIC DNA]</scope>
</reference>